<feature type="chain" id="PRO_5014853150" description="Transketolase signature 1 domain-containing protein" evidence="1">
    <location>
        <begin position="30"/>
        <end position="129"/>
    </location>
</feature>
<keyword evidence="3" id="KW-1185">Reference proteome</keyword>
<accession>A0A2N5UBR9</accession>
<organism evidence="2 3">
    <name type="scientific">Puccinia coronata f. sp. avenae</name>
    <dbReference type="NCBI Taxonomy" id="200324"/>
    <lineage>
        <taxon>Eukaryota</taxon>
        <taxon>Fungi</taxon>
        <taxon>Dikarya</taxon>
        <taxon>Basidiomycota</taxon>
        <taxon>Pucciniomycotina</taxon>
        <taxon>Pucciniomycetes</taxon>
        <taxon>Pucciniales</taxon>
        <taxon>Pucciniaceae</taxon>
        <taxon>Puccinia</taxon>
    </lineage>
</organism>
<evidence type="ECO:0000256" key="1">
    <source>
        <dbReference type="SAM" id="SignalP"/>
    </source>
</evidence>
<evidence type="ECO:0000313" key="2">
    <source>
        <dbReference type="EMBL" id="PLW35185.1"/>
    </source>
</evidence>
<gene>
    <name evidence="2" type="ORF">PCANC_19275</name>
</gene>
<protein>
    <recommendedName>
        <fullName evidence="4">Transketolase signature 1 domain-containing protein</fullName>
    </recommendedName>
</protein>
<dbReference type="AlphaFoldDB" id="A0A2N5UBR9"/>
<dbReference type="EMBL" id="PGCJ01000262">
    <property type="protein sequence ID" value="PLW35185.1"/>
    <property type="molecule type" value="Genomic_DNA"/>
</dbReference>
<sequence>MSQMNSELHHWHGRFAPATIFWLLDLAEALRRIHVFANGHPGNLSTQLARVFLTKANELGLDFCTRNYVQQDSSSPDRLAELAAVWVAGLTGCLSHQDRIKQRSEVHSGGNVIFNDWPDARREGGNFPF</sequence>
<evidence type="ECO:0008006" key="4">
    <source>
        <dbReference type="Google" id="ProtNLM"/>
    </source>
</evidence>
<name>A0A2N5UBR9_9BASI</name>
<dbReference type="Proteomes" id="UP000235388">
    <property type="component" value="Unassembled WGS sequence"/>
</dbReference>
<evidence type="ECO:0000313" key="3">
    <source>
        <dbReference type="Proteomes" id="UP000235388"/>
    </source>
</evidence>
<reference evidence="2 3" key="1">
    <citation type="submission" date="2017-11" db="EMBL/GenBank/DDBJ databases">
        <title>De novo assembly and phasing of dikaryotic genomes from two isolates of Puccinia coronata f. sp. avenae, the causal agent of oat crown rust.</title>
        <authorList>
            <person name="Miller M.E."/>
            <person name="Zhang Y."/>
            <person name="Omidvar V."/>
            <person name="Sperschneider J."/>
            <person name="Schwessinger B."/>
            <person name="Raley C."/>
            <person name="Palmer J.M."/>
            <person name="Garnica D."/>
            <person name="Upadhyaya N."/>
            <person name="Rathjen J."/>
            <person name="Taylor J.M."/>
            <person name="Park R.F."/>
            <person name="Dodds P.N."/>
            <person name="Hirsch C.D."/>
            <person name="Kianian S.F."/>
            <person name="Figueroa M."/>
        </authorList>
    </citation>
    <scope>NUCLEOTIDE SEQUENCE [LARGE SCALE GENOMIC DNA]</scope>
    <source>
        <strain evidence="2">12NC29</strain>
    </source>
</reference>
<keyword evidence="1" id="KW-0732">Signal</keyword>
<proteinExistence type="predicted"/>
<comment type="caution">
    <text evidence="2">The sequence shown here is derived from an EMBL/GenBank/DDBJ whole genome shotgun (WGS) entry which is preliminary data.</text>
</comment>
<feature type="signal peptide" evidence="1">
    <location>
        <begin position="1"/>
        <end position="29"/>
    </location>
</feature>